<evidence type="ECO:0000313" key="2">
    <source>
        <dbReference type="Proteomes" id="UP000324758"/>
    </source>
</evidence>
<evidence type="ECO:0000313" key="1">
    <source>
        <dbReference type="EMBL" id="TYL91492.1"/>
    </source>
</evidence>
<organism evidence="1 2">
    <name type="scientific">Bradyrhizobium rifense</name>
    <dbReference type="NCBI Taxonomy" id="515499"/>
    <lineage>
        <taxon>Bacteria</taxon>
        <taxon>Pseudomonadati</taxon>
        <taxon>Pseudomonadota</taxon>
        <taxon>Alphaproteobacteria</taxon>
        <taxon>Hyphomicrobiales</taxon>
        <taxon>Nitrobacteraceae</taxon>
        <taxon>Bradyrhizobium</taxon>
    </lineage>
</organism>
<keyword evidence="2" id="KW-1185">Reference proteome</keyword>
<sequence>MCDARSTPSAEPLDPFGDGLPCRVELIGRVGLAQPALDDTPHHRLSVGVRRLLDFHLVSLGTLKLRNLSLLGSDQMDNLWKDHT</sequence>
<protein>
    <submittedName>
        <fullName evidence="1">Uncharacterized protein</fullName>
    </submittedName>
</protein>
<proteinExistence type="predicted"/>
<gene>
    <name evidence="1" type="ORF">FXB40_28445</name>
</gene>
<name>A0A5D3K6N0_9BRAD</name>
<reference evidence="1 2" key="1">
    <citation type="submission" date="2019-08" db="EMBL/GenBank/DDBJ databases">
        <title>Bradyrhizobium hipponensis sp. nov., a rhizobium isolated from a Lupinus angustifolius root nodule in Tunisia.</title>
        <authorList>
            <person name="Off K."/>
            <person name="Rejili M."/>
            <person name="Mars M."/>
            <person name="Brachmann A."/>
            <person name="Marin M."/>
        </authorList>
    </citation>
    <scope>NUCLEOTIDE SEQUENCE [LARGE SCALE GENOMIC DNA]</scope>
    <source>
        <strain evidence="1 2">CTAW71</strain>
    </source>
</reference>
<dbReference type="EMBL" id="VSSS01000044">
    <property type="protein sequence ID" value="TYL91492.1"/>
    <property type="molecule type" value="Genomic_DNA"/>
</dbReference>
<dbReference type="AlphaFoldDB" id="A0A5D3K6N0"/>
<accession>A0A5D3K6N0</accession>
<dbReference type="Proteomes" id="UP000324758">
    <property type="component" value="Unassembled WGS sequence"/>
</dbReference>
<comment type="caution">
    <text evidence="1">The sequence shown here is derived from an EMBL/GenBank/DDBJ whole genome shotgun (WGS) entry which is preliminary data.</text>
</comment>